<evidence type="ECO:0000256" key="10">
    <source>
        <dbReference type="SAM" id="SignalP"/>
    </source>
</evidence>
<dbReference type="SUPFAM" id="SSF48264">
    <property type="entry name" value="Cytochrome P450"/>
    <property type="match status" value="1"/>
</dbReference>
<evidence type="ECO:0000256" key="3">
    <source>
        <dbReference type="ARBA" id="ARBA00010617"/>
    </source>
</evidence>
<evidence type="ECO:0000313" key="11">
    <source>
        <dbReference type="EMBL" id="KIK52525.1"/>
    </source>
</evidence>
<sequence length="503" mass="57457">MHICTLLVCFLLANFLRLYHRRLRMPLPPSVSTLNESTQSRWSIYADCSKRLGPVISAPSIFGTSVIVLNAKSAVTDLFEKRSNIFSCKPLWPMAELLGRHNNVGFTYYGPRLKKLRRILHKSLNPVALSKSWAYLLQQQSTELCWALSENPDNGYHVVELVVQELITRFTYGHKPDQEYLALSRIISERTGEALQPGRWTVNFIPALKWVPSWLPGAGFQKWAQDARQIFYRIVREPYQECKLKMMAGVAEQSFVQRSLSELASNASHREEEIVMFAAGSLFSAGTETLSVVLLNFIGLMARNPDIQLKAFNEISTHVGLERLPTIDDRRLLPFIDCIIQEVHRMHPAVCLVPHSNTEEQIYNGYYIPKKSWVMANVWAMLHDDKEYPHPDEFTPARFEGTSPSADPRIMTYGFGRRRCPGSRFSDLFVYLAVAKILRLFEVLPIEQNGKPCYPLLESTPGVISFPKPFKFQLIPRPEAHDLLLKDRAGAESGKEEMKFHSN</sequence>
<comment type="similarity">
    <text evidence="3">Belongs to the cytochrome P450 family.</text>
</comment>
<dbReference type="AlphaFoldDB" id="A0A0D0AQF3"/>
<dbReference type="PANTHER" id="PTHR46300">
    <property type="entry name" value="P450, PUTATIVE (EUROFUNG)-RELATED-RELATED"/>
    <property type="match status" value="1"/>
</dbReference>
<organism evidence="11 12">
    <name type="scientific">Collybiopsis luxurians FD-317 M1</name>
    <dbReference type="NCBI Taxonomy" id="944289"/>
    <lineage>
        <taxon>Eukaryota</taxon>
        <taxon>Fungi</taxon>
        <taxon>Dikarya</taxon>
        <taxon>Basidiomycota</taxon>
        <taxon>Agaricomycotina</taxon>
        <taxon>Agaricomycetes</taxon>
        <taxon>Agaricomycetidae</taxon>
        <taxon>Agaricales</taxon>
        <taxon>Marasmiineae</taxon>
        <taxon>Omphalotaceae</taxon>
        <taxon>Collybiopsis</taxon>
        <taxon>Collybiopsis luxurians</taxon>
    </lineage>
</organism>
<dbReference type="GO" id="GO:0020037">
    <property type="term" value="F:heme binding"/>
    <property type="evidence" value="ECO:0007669"/>
    <property type="project" value="InterPro"/>
</dbReference>
<protein>
    <recommendedName>
        <fullName evidence="13">Cytochrome P450</fullName>
    </recommendedName>
</protein>
<name>A0A0D0AQF3_9AGAR</name>
<dbReference type="InterPro" id="IPR002401">
    <property type="entry name" value="Cyt_P450_E_grp-I"/>
</dbReference>
<dbReference type="EMBL" id="KN834841">
    <property type="protein sequence ID" value="KIK52525.1"/>
    <property type="molecule type" value="Genomic_DNA"/>
</dbReference>
<keyword evidence="7 9" id="KW-0408">Iron</keyword>
<feature type="binding site" description="axial binding residue" evidence="9">
    <location>
        <position position="420"/>
    </location>
    <ligand>
        <name>heme</name>
        <dbReference type="ChEBI" id="CHEBI:30413"/>
    </ligand>
    <ligandPart>
        <name>Fe</name>
        <dbReference type="ChEBI" id="CHEBI:18248"/>
    </ligandPart>
</feature>
<keyword evidence="12" id="KW-1185">Reference proteome</keyword>
<evidence type="ECO:0000256" key="8">
    <source>
        <dbReference type="ARBA" id="ARBA00023033"/>
    </source>
</evidence>
<keyword evidence="5 9" id="KW-0479">Metal-binding</keyword>
<dbReference type="InterPro" id="IPR001128">
    <property type="entry name" value="Cyt_P450"/>
</dbReference>
<dbReference type="OrthoDB" id="2789670at2759"/>
<keyword evidence="4 9" id="KW-0349">Heme</keyword>
<dbReference type="InterPro" id="IPR050364">
    <property type="entry name" value="Cytochrome_P450_fung"/>
</dbReference>
<dbReference type="GO" id="GO:0016705">
    <property type="term" value="F:oxidoreductase activity, acting on paired donors, with incorporation or reduction of molecular oxygen"/>
    <property type="evidence" value="ECO:0007669"/>
    <property type="project" value="InterPro"/>
</dbReference>
<dbReference type="InterPro" id="IPR036396">
    <property type="entry name" value="Cyt_P450_sf"/>
</dbReference>
<dbReference type="PANTHER" id="PTHR46300:SF7">
    <property type="entry name" value="P450, PUTATIVE (EUROFUNG)-RELATED"/>
    <property type="match status" value="1"/>
</dbReference>
<dbReference type="Gene3D" id="1.10.630.10">
    <property type="entry name" value="Cytochrome P450"/>
    <property type="match status" value="1"/>
</dbReference>
<feature type="signal peptide" evidence="10">
    <location>
        <begin position="1"/>
        <end position="18"/>
    </location>
</feature>
<evidence type="ECO:0000256" key="1">
    <source>
        <dbReference type="ARBA" id="ARBA00001971"/>
    </source>
</evidence>
<reference evidence="11 12" key="1">
    <citation type="submission" date="2014-04" db="EMBL/GenBank/DDBJ databases">
        <title>Evolutionary Origins and Diversification of the Mycorrhizal Mutualists.</title>
        <authorList>
            <consortium name="DOE Joint Genome Institute"/>
            <consortium name="Mycorrhizal Genomics Consortium"/>
            <person name="Kohler A."/>
            <person name="Kuo A."/>
            <person name="Nagy L.G."/>
            <person name="Floudas D."/>
            <person name="Copeland A."/>
            <person name="Barry K.W."/>
            <person name="Cichocki N."/>
            <person name="Veneault-Fourrey C."/>
            <person name="LaButti K."/>
            <person name="Lindquist E.A."/>
            <person name="Lipzen A."/>
            <person name="Lundell T."/>
            <person name="Morin E."/>
            <person name="Murat C."/>
            <person name="Riley R."/>
            <person name="Ohm R."/>
            <person name="Sun H."/>
            <person name="Tunlid A."/>
            <person name="Henrissat B."/>
            <person name="Grigoriev I.V."/>
            <person name="Hibbett D.S."/>
            <person name="Martin F."/>
        </authorList>
    </citation>
    <scope>NUCLEOTIDE SEQUENCE [LARGE SCALE GENOMIC DNA]</scope>
    <source>
        <strain evidence="11 12">FD-317 M1</strain>
    </source>
</reference>
<evidence type="ECO:0000313" key="12">
    <source>
        <dbReference type="Proteomes" id="UP000053593"/>
    </source>
</evidence>
<comment type="pathway">
    <text evidence="2">Secondary metabolite biosynthesis.</text>
</comment>
<gene>
    <name evidence="11" type="ORF">GYMLUDRAFT_207941</name>
</gene>
<keyword evidence="6" id="KW-0560">Oxidoreductase</keyword>
<proteinExistence type="inferred from homology"/>
<keyword evidence="10" id="KW-0732">Signal</keyword>
<evidence type="ECO:0000256" key="7">
    <source>
        <dbReference type="ARBA" id="ARBA00023004"/>
    </source>
</evidence>
<dbReference type="GO" id="GO:0005506">
    <property type="term" value="F:iron ion binding"/>
    <property type="evidence" value="ECO:0007669"/>
    <property type="project" value="InterPro"/>
</dbReference>
<feature type="chain" id="PRO_5002207637" description="Cytochrome P450" evidence="10">
    <location>
        <begin position="19"/>
        <end position="503"/>
    </location>
</feature>
<evidence type="ECO:0000256" key="5">
    <source>
        <dbReference type="ARBA" id="ARBA00022723"/>
    </source>
</evidence>
<dbReference type="Proteomes" id="UP000053593">
    <property type="component" value="Unassembled WGS sequence"/>
</dbReference>
<dbReference type="GO" id="GO:0004497">
    <property type="term" value="F:monooxygenase activity"/>
    <property type="evidence" value="ECO:0007669"/>
    <property type="project" value="UniProtKB-KW"/>
</dbReference>
<keyword evidence="8" id="KW-0503">Monooxygenase</keyword>
<evidence type="ECO:0000256" key="4">
    <source>
        <dbReference type="ARBA" id="ARBA00022617"/>
    </source>
</evidence>
<dbReference type="HOGENOM" id="CLU_001570_2_3_1"/>
<evidence type="ECO:0000256" key="6">
    <source>
        <dbReference type="ARBA" id="ARBA00023002"/>
    </source>
</evidence>
<evidence type="ECO:0000256" key="9">
    <source>
        <dbReference type="PIRSR" id="PIRSR602401-1"/>
    </source>
</evidence>
<comment type="cofactor">
    <cofactor evidence="1 9">
        <name>heme</name>
        <dbReference type="ChEBI" id="CHEBI:30413"/>
    </cofactor>
</comment>
<accession>A0A0D0AQF3</accession>
<dbReference type="CDD" id="cd11065">
    <property type="entry name" value="CYP64-like"/>
    <property type="match status" value="1"/>
</dbReference>
<dbReference type="PRINTS" id="PR00463">
    <property type="entry name" value="EP450I"/>
</dbReference>
<evidence type="ECO:0000256" key="2">
    <source>
        <dbReference type="ARBA" id="ARBA00005179"/>
    </source>
</evidence>
<evidence type="ECO:0008006" key="13">
    <source>
        <dbReference type="Google" id="ProtNLM"/>
    </source>
</evidence>
<dbReference type="Pfam" id="PF00067">
    <property type="entry name" value="p450"/>
    <property type="match status" value="1"/>
</dbReference>